<sequence length="150" mass="17409">MSLIPRLDSDFTFAPLFRFLDEFSTYSRDGVDTETFTPKFDIHEHKHSYSLHGELPGVEKKDVEIEWNDPQTIHIHGKTEKSYESPKEGEEIEGTKIWRSERKTGEFSRTFAFPKPVDQEHVKATMKNGILNISVPKAKKQQEQKKITIS</sequence>
<proteinExistence type="inferred from homology"/>
<dbReference type="InterPro" id="IPR031107">
    <property type="entry name" value="Small_HSP"/>
</dbReference>
<dbReference type="STRING" id="1149755.A0A2J6R0T5"/>
<dbReference type="CDD" id="cd06464">
    <property type="entry name" value="ACD_sHsps-like"/>
    <property type="match status" value="1"/>
</dbReference>
<dbReference type="InterPro" id="IPR002068">
    <property type="entry name" value="A-crystallin/Hsp20_dom"/>
</dbReference>
<evidence type="ECO:0000259" key="4">
    <source>
        <dbReference type="PROSITE" id="PS01031"/>
    </source>
</evidence>
<dbReference type="SUPFAM" id="SSF49764">
    <property type="entry name" value="HSP20-like chaperones"/>
    <property type="match status" value="1"/>
</dbReference>
<dbReference type="PROSITE" id="PS01031">
    <property type="entry name" value="SHSP"/>
    <property type="match status" value="1"/>
</dbReference>
<reference evidence="5 6" key="1">
    <citation type="submission" date="2016-04" db="EMBL/GenBank/DDBJ databases">
        <title>A degradative enzymes factory behind the ericoid mycorrhizal symbiosis.</title>
        <authorList>
            <consortium name="DOE Joint Genome Institute"/>
            <person name="Martino E."/>
            <person name="Morin E."/>
            <person name="Grelet G."/>
            <person name="Kuo A."/>
            <person name="Kohler A."/>
            <person name="Daghino S."/>
            <person name="Barry K."/>
            <person name="Choi C."/>
            <person name="Cichocki N."/>
            <person name="Clum A."/>
            <person name="Copeland A."/>
            <person name="Hainaut M."/>
            <person name="Haridas S."/>
            <person name="Labutti K."/>
            <person name="Lindquist E."/>
            <person name="Lipzen A."/>
            <person name="Khouja H.-R."/>
            <person name="Murat C."/>
            <person name="Ohm R."/>
            <person name="Olson A."/>
            <person name="Spatafora J."/>
            <person name="Veneault-Fourrey C."/>
            <person name="Henrissat B."/>
            <person name="Grigoriev I."/>
            <person name="Martin F."/>
            <person name="Perotto S."/>
        </authorList>
    </citation>
    <scope>NUCLEOTIDE SEQUENCE [LARGE SCALE GENOMIC DNA]</scope>
    <source>
        <strain evidence="5 6">F</strain>
    </source>
</reference>
<gene>
    <name evidence="5" type="ORF">L207DRAFT_518970</name>
</gene>
<dbReference type="Gene3D" id="2.60.40.790">
    <property type="match status" value="1"/>
</dbReference>
<dbReference type="Proteomes" id="UP000235786">
    <property type="component" value="Unassembled WGS sequence"/>
</dbReference>
<dbReference type="Pfam" id="PF00011">
    <property type="entry name" value="HSP20"/>
    <property type="match status" value="1"/>
</dbReference>
<protein>
    <submittedName>
        <fullName evidence="5">HSP20-like chaperone</fullName>
    </submittedName>
</protein>
<keyword evidence="1" id="KW-0346">Stress response</keyword>
<evidence type="ECO:0000256" key="1">
    <source>
        <dbReference type="ARBA" id="ARBA00023016"/>
    </source>
</evidence>
<dbReference type="OrthoDB" id="1431247at2759"/>
<dbReference type="PANTHER" id="PTHR11527">
    <property type="entry name" value="HEAT-SHOCK PROTEIN 20 FAMILY MEMBER"/>
    <property type="match status" value="1"/>
</dbReference>
<dbReference type="EMBL" id="KZ613960">
    <property type="protein sequence ID" value="PMD32132.1"/>
    <property type="molecule type" value="Genomic_DNA"/>
</dbReference>
<accession>A0A2J6R0T5</accession>
<evidence type="ECO:0000256" key="3">
    <source>
        <dbReference type="RuleBase" id="RU003616"/>
    </source>
</evidence>
<dbReference type="InterPro" id="IPR008978">
    <property type="entry name" value="HSP20-like_chaperone"/>
</dbReference>
<evidence type="ECO:0000313" key="6">
    <source>
        <dbReference type="Proteomes" id="UP000235786"/>
    </source>
</evidence>
<name>A0A2J6R0T5_HYAVF</name>
<feature type="domain" description="SHSP" evidence="4">
    <location>
        <begin position="31"/>
        <end position="150"/>
    </location>
</feature>
<keyword evidence="6" id="KW-1185">Reference proteome</keyword>
<comment type="similarity">
    <text evidence="2 3">Belongs to the small heat shock protein (HSP20) family.</text>
</comment>
<organism evidence="5 6">
    <name type="scientific">Hyaloscypha variabilis (strain UAMH 11265 / GT02V1 / F)</name>
    <name type="common">Meliniomyces variabilis</name>
    <dbReference type="NCBI Taxonomy" id="1149755"/>
    <lineage>
        <taxon>Eukaryota</taxon>
        <taxon>Fungi</taxon>
        <taxon>Dikarya</taxon>
        <taxon>Ascomycota</taxon>
        <taxon>Pezizomycotina</taxon>
        <taxon>Leotiomycetes</taxon>
        <taxon>Helotiales</taxon>
        <taxon>Hyaloscyphaceae</taxon>
        <taxon>Hyaloscypha</taxon>
        <taxon>Hyaloscypha variabilis</taxon>
    </lineage>
</organism>
<evidence type="ECO:0000313" key="5">
    <source>
        <dbReference type="EMBL" id="PMD32132.1"/>
    </source>
</evidence>
<evidence type="ECO:0000256" key="2">
    <source>
        <dbReference type="PROSITE-ProRule" id="PRU00285"/>
    </source>
</evidence>
<dbReference type="AlphaFoldDB" id="A0A2J6R0T5"/>